<comment type="caution">
    <text evidence="4">The sequence shown here is derived from an EMBL/GenBank/DDBJ whole genome shotgun (WGS) entry which is preliminary data.</text>
</comment>
<dbReference type="InterPro" id="IPR010621">
    <property type="entry name" value="DUF1214"/>
</dbReference>
<dbReference type="PANTHER" id="PTHR36509:SF2">
    <property type="entry name" value="BLL3101 PROTEIN"/>
    <property type="match status" value="1"/>
</dbReference>
<evidence type="ECO:0000313" key="4">
    <source>
        <dbReference type="EMBL" id="MEJ8858819.1"/>
    </source>
</evidence>
<feature type="domain" description="DUF1214" evidence="2">
    <location>
        <begin position="320"/>
        <end position="431"/>
    </location>
</feature>
<evidence type="ECO:0000259" key="2">
    <source>
        <dbReference type="Pfam" id="PF06742"/>
    </source>
</evidence>
<evidence type="ECO:0000259" key="3">
    <source>
        <dbReference type="Pfam" id="PF06863"/>
    </source>
</evidence>
<keyword evidence="5" id="KW-1185">Reference proteome</keyword>
<dbReference type="PANTHER" id="PTHR36509">
    <property type="entry name" value="BLL3101 PROTEIN"/>
    <property type="match status" value="1"/>
</dbReference>
<dbReference type="PROSITE" id="PS51257">
    <property type="entry name" value="PROKAR_LIPOPROTEIN"/>
    <property type="match status" value="1"/>
</dbReference>
<dbReference type="Proteomes" id="UP001367030">
    <property type="component" value="Unassembled WGS sequence"/>
</dbReference>
<evidence type="ECO:0000256" key="1">
    <source>
        <dbReference type="SAM" id="SignalP"/>
    </source>
</evidence>
<feature type="chain" id="PRO_5047103209" evidence="1">
    <location>
        <begin position="29"/>
        <end position="447"/>
    </location>
</feature>
<name>A0ABU8XGS4_9BURK</name>
<feature type="domain" description="DUF1254" evidence="3">
    <location>
        <begin position="70"/>
        <end position="194"/>
    </location>
</feature>
<keyword evidence="1" id="KW-0732">Signal</keyword>
<accession>A0ABU8XGS4</accession>
<dbReference type="Pfam" id="PF06863">
    <property type="entry name" value="DUF1254"/>
    <property type="match status" value="1"/>
</dbReference>
<proteinExistence type="predicted"/>
<dbReference type="Gene3D" id="2.60.120.600">
    <property type="entry name" value="Domain of unknown function DUF1214, C-terminal domain"/>
    <property type="match status" value="1"/>
</dbReference>
<evidence type="ECO:0000313" key="5">
    <source>
        <dbReference type="Proteomes" id="UP001367030"/>
    </source>
</evidence>
<dbReference type="InterPro" id="IPR010679">
    <property type="entry name" value="DUF1254"/>
</dbReference>
<dbReference type="SUPFAM" id="SSF160935">
    <property type="entry name" value="VPA0735-like"/>
    <property type="match status" value="1"/>
</dbReference>
<dbReference type="Gene3D" id="2.60.40.1610">
    <property type="entry name" value="Domain of unknown function DUF1254"/>
    <property type="match status" value="1"/>
</dbReference>
<dbReference type="RefSeq" id="WP_340338872.1">
    <property type="nucleotide sequence ID" value="NZ_JBBKZS010000020.1"/>
</dbReference>
<organism evidence="4 5">
    <name type="scientific">Variovorax robiniae</name>
    <dbReference type="NCBI Taxonomy" id="1836199"/>
    <lineage>
        <taxon>Bacteria</taxon>
        <taxon>Pseudomonadati</taxon>
        <taxon>Pseudomonadota</taxon>
        <taxon>Betaproteobacteria</taxon>
        <taxon>Burkholderiales</taxon>
        <taxon>Comamonadaceae</taxon>
        <taxon>Variovorax</taxon>
    </lineage>
</organism>
<protein>
    <submittedName>
        <fullName evidence="4">DUF1214 domain-containing protein</fullName>
    </submittedName>
</protein>
<dbReference type="Pfam" id="PF06742">
    <property type="entry name" value="DUF1214"/>
    <property type="match status" value="1"/>
</dbReference>
<reference evidence="4 5" key="1">
    <citation type="submission" date="2024-03" db="EMBL/GenBank/DDBJ databases">
        <title>Novel species of the genus Variovorax.</title>
        <authorList>
            <person name="Liu Q."/>
            <person name="Xin Y.-H."/>
        </authorList>
    </citation>
    <scope>NUCLEOTIDE SEQUENCE [LARGE SCALE GENOMIC DNA]</scope>
    <source>
        <strain evidence="4 5">KACC 18901</strain>
    </source>
</reference>
<feature type="signal peptide" evidence="1">
    <location>
        <begin position="1"/>
        <end position="28"/>
    </location>
</feature>
<dbReference type="InterPro" id="IPR037049">
    <property type="entry name" value="DUF1214_C_sf"/>
</dbReference>
<sequence>MRTNSTVSTGILRALTFTAILSGASCLAQQAPAAAAPSEQEISDSYIYLLGRLLVLRQEQLDFKEGFKWNQLVHRKPGEVAWPNPNLDVAYSEAWVAVDEKSCALVTVPKVTGRYYTVQFLNGWGETVANINERVFPTHPDGQFAVCLKGAQVKLPAKAQRIDVPVKYMRVLSRVELGADWSQAVALQKKFAIRSTGKPALPAIPKTVMFEMSKLPGVEAFDSADAALDSEQDINPGMESLQASTRAIAKAVKDPAQRQRIDQVVRSKAFGDLKKAMPTVGGSKVENAWVLPSTSGVYGNNWLVRTLINLGGIWANVPEEVIYYKAFTDVDGVPLSGDHSYSLRFTKEQLPLQYASYFWSVIAVDSVERRVLPNPQKRYLLNKESKLQYGPDGSLTLYFSDAKPADVPQGNWLPTPKGQAYSLTFRFYRPKGAVAERSYFPPKLDKQ</sequence>
<dbReference type="InterPro" id="IPR037050">
    <property type="entry name" value="DUF1254_sf"/>
</dbReference>
<gene>
    <name evidence="4" type="ORF">WKW79_29900</name>
</gene>
<dbReference type="EMBL" id="JBBKZS010000020">
    <property type="protein sequence ID" value="MEJ8858819.1"/>
    <property type="molecule type" value="Genomic_DNA"/>
</dbReference>